<dbReference type="GeneID" id="18165577"/>
<accession>G3JBC1</accession>
<feature type="region of interest" description="Disordered" evidence="1">
    <location>
        <begin position="258"/>
        <end position="280"/>
    </location>
</feature>
<evidence type="ECO:0000313" key="3">
    <source>
        <dbReference type="Proteomes" id="UP000001610"/>
    </source>
</evidence>
<dbReference type="eggNOG" id="ENOG502RKDA">
    <property type="taxonomic scope" value="Eukaryota"/>
</dbReference>
<evidence type="ECO:0000256" key="1">
    <source>
        <dbReference type="SAM" id="MobiDB-lite"/>
    </source>
</evidence>
<feature type="compositionally biased region" description="Pro residues" evidence="1">
    <location>
        <begin position="264"/>
        <end position="280"/>
    </location>
</feature>
<dbReference type="RefSeq" id="XP_006668765.1">
    <property type="nucleotide sequence ID" value="XM_006668702.1"/>
</dbReference>
<protein>
    <submittedName>
        <fullName evidence="2">Uncharacterized protein</fullName>
    </submittedName>
</protein>
<dbReference type="VEuPathDB" id="FungiDB:CCM_03551"/>
<proteinExistence type="predicted"/>
<dbReference type="OrthoDB" id="10641753at2759"/>
<dbReference type="EMBL" id="JH126400">
    <property type="protein sequence ID" value="EGX95279.1"/>
    <property type="molecule type" value="Genomic_DNA"/>
</dbReference>
<organism evidence="2 3">
    <name type="scientific">Cordyceps militaris (strain CM01)</name>
    <name type="common">Caterpillar fungus</name>
    <dbReference type="NCBI Taxonomy" id="983644"/>
    <lineage>
        <taxon>Eukaryota</taxon>
        <taxon>Fungi</taxon>
        <taxon>Dikarya</taxon>
        <taxon>Ascomycota</taxon>
        <taxon>Pezizomycotina</taxon>
        <taxon>Sordariomycetes</taxon>
        <taxon>Hypocreomycetidae</taxon>
        <taxon>Hypocreales</taxon>
        <taxon>Cordycipitaceae</taxon>
        <taxon>Cordyceps</taxon>
    </lineage>
</organism>
<gene>
    <name evidence="2" type="ORF">CCM_03551</name>
</gene>
<sequence>MNLSKCEQGDQFFQVGPFRLHTPFSLHSEALNHSCSKMKLSIMMTAAAGLAAATSLRVRQTESKRPFVQPAEKRDPVKCGYSLFGGNTQDKSEACVGTLKYCQKGFYAQFDERFGSAEECVASRQPAPPAPLLPFKQPDNATKSCGNALVDGNTRDKSETCVGTLNYCQKGFYAQFGESFGSAEECVGSRQDPSLKPFLSGTNRSNASACGASLFGGNKMGHSEPCVGTIMYCSKGYWAEYKEESFASEEECLKARNPEFAAPKPVPAPPNVPRPEPTPE</sequence>
<reference evidence="2 3" key="1">
    <citation type="journal article" date="2011" name="Genome Biol.">
        <title>Genome sequence of the insect pathogenic fungus Cordyceps militaris, a valued traditional Chinese medicine.</title>
        <authorList>
            <person name="Zheng P."/>
            <person name="Xia Y."/>
            <person name="Xiao G."/>
            <person name="Xiong C."/>
            <person name="Hu X."/>
            <person name="Zhang S."/>
            <person name="Zheng H."/>
            <person name="Huang Y."/>
            <person name="Zhou Y."/>
            <person name="Wang S."/>
            <person name="Zhao G.P."/>
            <person name="Liu X."/>
            <person name="St Leger R.J."/>
            <person name="Wang C."/>
        </authorList>
    </citation>
    <scope>NUCLEOTIDE SEQUENCE [LARGE SCALE GENOMIC DNA]</scope>
    <source>
        <strain evidence="2 3">CM01</strain>
    </source>
</reference>
<evidence type="ECO:0000313" key="2">
    <source>
        <dbReference type="EMBL" id="EGX95279.1"/>
    </source>
</evidence>
<dbReference type="AlphaFoldDB" id="G3JBC1"/>
<keyword evidence="3" id="KW-1185">Reference proteome</keyword>
<dbReference type="KEGG" id="cmt:CCM_03551"/>
<dbReference type="HOGENOM" id="CLU_994024_0_0_1"/>
<name>G3JBC1_CORMM</name>
<dbReference type="InParanoid" id="G3JBC1"/>
<dbReference type="Proteomes" id="UP000001610">
    <property type="component" value="Unassembled WGS sequence"/>
</dbReference>